<feature type="transmembrane region" description="Helical" evidence="13">
    <location>
        <begin position="912"/>
        <end position="933"/>
    </location>
</feature>
<dbReference type="Pfam" id="PF00702">
    <property type="entry name" value="Hydrolase"/>
    <property type="match status" value="1"/>
</dbReference>
<comment type="similarity">
    <text evidence="2 13">Belongs to the cation transport ATPase (P-type) (TC 3.A.3) family. Type IB subfamily.</text>
</comment>
<feature type="domain" description="HMA" evidence="14">
    <location>
        <begin position="90"/>
        <end position="156"/>
    </location>
</feature>
<dbReference type="Gene3D" id="3.40.1110.10">
    <property type="entry name" value="Calcium-transporting ATPase, cytoplasmic domain N"/>
    <property type="match status" value="1"/>
</dbReference>
<dbReference type="SUPFAM" id="SSF81653">
    <property type="entry name" value="Calcium ATPase, transduction domain A"/>
    <property type="match status" value="1"/>
</dbReference>
<keyword evidence="9" id="KW-1278">Translocase</keyword>
<dbReference type="EMBL" id="NBCO01000005">
    <property type="protein sequence ID" value="ORC91649.1"/>
    <property type="molecule type" value="Genomic_DNA"/>
</dbReference>
<dbReference type="CDD" id="cd00371">
    <property type="entry name" value="HMA"/>
    <property type="match status" value="2"/>
</dbReference>
<keyword evidence="16" id="KW-1185">Reference proteome</keyword>
<evidence type="ECO:0000256" key="7">
    <source>
        <dbReference type="ARBA" id="ARBA00022741"/>
    </source>
</evidence>
<feature type="transmembrane region" description="Helical" evidence="13">
    <location>
        <begin position="519"/>
        <end position="541"/>
    </location>
</feature>
<evidence type="ECO:0000256" key="9">
    <source>
        <dbReference type="ARBA" id="ARBA00022967"/>
    </source>
</evidence>
<sequence>MSESLRASNVMSGEPRWVKYHVNGLFLPSSVMRVKKAIMLLDDVLIKDVVVNVEDGLVCVEVFSEDKNFEWRIRDVIVSLGFCVKCESAVVSNFLIEGMSCASCASRIESHLRSQPGVFSVSINYATMSGQVEHDEKVITASQLMEEIEKMGYTVTLRANLLNTAHPFYGTDTGDIRLMIGGMSCASCASRIESCVRRLDDVEDCVVNFSTATCTVYLKPGGDIEHVKDKIVSMGFTVCVISGYVETGGVSETKNALERAREIEEHKKGFIGSALLAAPMGVVMLLMTTTNVLDDIFLMELVEGLQFLLTTPIIFYFGSGFFTRAWQNLLHNSFTMDTLVAIGTGASYLYSVVAYSVTLLTQHHMMTYFDTAGMLLAFMLLGRYLEARAKRSTSDALIELMNLVPPVSIIVTPQGDLTVPSTSVKKGMRVRVLAGDRIPVDGTVVEGMTDVDEQMVTGEAVLKTIKPGSKVIGGTTNVTSMFVMQADRIGEETMLSQILRVVQDAQNSKPAIQRIADQVAAYFVPIVIIFSISVFLIWLLIGVFDVYPSEWRRHQESILVFALDFFISTIVAACPCALGLATPTAIMVGTGVGAKNGILVKSGAILEVVHRSRCIVFDKTGTITNGKLRVVFNKCYGEDVSTVINAVGSVEQQSNHPVAKAVAASIIPVNQVPMYEVLNSKTLSGLGVEAFVRSIENGAEFEVHVGSLAMMQQININISLEVQRTVQRQADLGRTIVIGAVNGIARLVVALSDEPKDEALGVVRYLQNQHFRVLLVTGDNKNAAAHVASAVGIHPGNVFSEVLPTTKADIVKQLQEEGNHVIFIGDGINDSPALAQADVGVALGAGTEIAIEAADVVLLNNNLVDLLNLQALSVVTVRRVYGNFIWAFGYNIVMLPLASGMLYPLLQIKLPPIIAGSAMILSSLSVLLSSLSIRCFKPFLQDRFTITF</sequence>
<dbReference type="SFLD" id="SFLDG00002">
    <property type="entry name" value="C1.7:_P-type_atpase_like"/>
    <property type="match status" value="1"/>
</dbReference>
<proteinExistence type="inferred from homology"/>
<keyword evidence="11" id="KW-0406">Ion transport</keyword>
<dbReference type="PANTHER" id="PTHR43520">
    <property type="entry name" value="ATP7, ISOFORM B"/>
    <property type="match status" value="1"/>
</dbReference>
<dbReference type="PROSITE" id="PS01229">
    <property type="entry name" value="COF_2"/>
    <property type="match status" value="1"/>
</dbReference>
<dbReference type="NCBIfam" id="TIGR01494">
    <property type="entry name" value="ATPase_P-type"/>
    <property type="match status" value="1"/>
</dbReference>
<feature type="transmembrane region" description="Helical" evidence="13">
    <location>
        <begin position="269"/>
        <end position="287"/>
    </location>
</feature>
<dbReference type="AlphaFoldDB" id="A0A1X0P531"/>
<dbReference type="Gene3D" id="3.30.70.100">
    <property type="match status" value="2"/>
</dbReference>
<dbReference type="SFLD" id="SFLDS00003">
    <property type="entry name" value="Haloacid_Dehalogenase"/>
    <property type="match status" value="1"/>
</dbReference>
<dbReference type="InterPro" id="IPR023214">
    <property type="entry name" value="HAD_sf"/>
</dbReference>
<comment type="subcellular location">
    <subcellularLocation>
        <location evidence="1">Cell membrane</location>
        <topology evidence="1">Multi-pass membrane protein</topology>
    </subcellularLocation>
    <subcellularLocation>
        <location evidence="13">Membrane</location>
    </subcellularLocation>
</comment>
<dbReference type="InterPro" id="IPR018303">
    <property type="entry name" value="ATPase_P-typ_P_site"/>
</dbReference>
<keyword evidence="3" id="KW-0813">Transport</keyword>
<dbReference type="OrthoDB" id="432719at2759"/>
<dbReference type="PROSITE" id="PS00154">
    <property type="entry name" value="ATPASE_E1_E2"/>
    <property type="match status" value="1"/>
</dbReference>
<evidence type="ECO:0000256" key="4">
    <source>
        <dbReference type="ARBA" id="ARBA00022475"/>
    </source>
</evidence>
<dbReference type="SUPFAM" id="SSF81665">
    <property type="entry name" value="Calcium ATPase, transmembrane domain M"/>
    <property type="match status" value="1"/>
</dbReference>
<evidence type="ECO:0000313" key="16">
    <source>
        <dbReference type="Proteomes" id="UP000192257"/>
    </source>
</evidence>
<dbReference type="FunFam" id="2.70.150.10:FF:000020">
    <property type="entry name" value="Copper-exporting P-type ATPase A"/>
    <property type="match status" value="1"/>
</dbReference>
<dbReference type="InterPro" id="IPR006121">
    <property type="entry name" value="HMA_dom"/>
</dbReference>
<dbReference type="NCBIfam" id="TIGR01525">
    <property type="entry name" value="ATPase-IB_hvy"/>
    <property type="match status" value="1"/>
</dbReference>
<feature type="transmembrane region" description="Helical" evidence="13">
    <location>
        <begin position="338"/>
        <end position="360"/>
    </location>
</feature>
<keyword evidence="8 13" id="KW-0067">ATP-binding</keyword>
<dbReference type="SUPFAM" id="SSF81660">
    <property type="entry name" value="Metal cation-transporting ATPase, ATP-binding domain N"/>
    <property type="match status" value="1"/>
</dbReference>
<feature type="transmembrane region" description="Helical" evidence="13">
    <location>
        <begin position="884"/>
        <end position="906"/>
    </location>
</feature>
<organism evidence="15 16">
    <name type="scientific">Trypanosoma theileri</name>
    <dbReference type="NCBI Taxonomy" id="67003"/>
    <lineage>
        <taxon>Eukaryota</taxon>
        <taxon>Discoba</taxon>
        <taxon>Euglenozoa</taxon>
        <taxon>Kinetoplastea</taxon>
        <taxon>Metakinetoplastina</taxon>
        <taxon>Trypanosomatida</taxon>
        <taxon>Trypanosomatidae</taxon>
        <taxon>Trypanosoma</taxon>
    </lineage>
</organism>
<dbReference type="GO" id="GO:0016887">
    <property type="term" value="F:ATP hydrolysis activity"/>
    <property type="evidence" value="ECO:0007669"/>
    <property type="project" value="InterPro"/>
</dbReference>
<dbReference type="Gene3D" id="3.40.50.1000">
    <property type="entry name" value="HAD superfamily/HAD-like"/>
    <property type="match status" value="1"/>
</dbReference>
<dbReference type="SFLD" id="SFLDF00027">
    <property type="entry name" value="p-type_atpase"/>
    <property type="match status" value="1"/>
</dbReference>
<keyword evidence="10 13" id="KW-1133">Transmembrane helix</keyword>
<feature type="domain" description="HMA" evidence="14">
    <location>
        <begin position="174"/>
        <end position="239"/>
    </location>
</feature>
<dbReference type="VEuPathDB" id="TriTrypDB:TM35_000052450"/>
<dbReference type="SUPFAM" id="SSF56784">
    <property type="entry name" value="HAD-like"/>
    <property type="match status" value="1"/>
</dbReference>
<dbReference type="GO" id="GO:0005524">
    <property type="term" value="F:ATP binding"/>
    <property type="evidence" value="ECO:0007669"/>
    <property type="project" value="UniProtKB-UniRule"/>
</dbReference>
<keyword evidence="4" id="KW-1003">Cell membrane</keyword>
<dbReference type="PROSITE" id="PS01047">
    <property type="entry name" value="HMA_1"/>
    <property type="match status" value="2"/>
</dbReference>
<keyword evidence="6 13" id="KW-0479">Metal-binding</keyword>
<dbReference type="GO" id="GO:0043682">
    <property type="term" value="F:P-type divalent copper transporter activity"/>
    <property type="evidence" value="ECO:0007669"/>
    <property type="project" value="TreeGrafter"/>
</dbReference>
<dbReference type="Proteomes" id="UP000192257">
    <property type="component" value="Unassembled WGS sequence"/>
</dbReference>
<evidence type="ECO:0000256" key="8">
    <source>
        <dbReference type="ARBA" id="ARBA00022840"/>
    </source>
</evidence>
<dbReference type="PRINTS" id="PR00942">
    <property type="entry name" value="CUATPASEI"/>
</dbReference>
<evidence type="ECO:0000256" key="1">
    <source>
        <dbReference type="ARBA" id="ARBA00004651"/>
    </source>
</evidence>
<protein>
    <submittedName>
        <fullName evidence="15">Putative copper-transporting ATPase-like protein</fullName>
    </submittedName>
</protein>
<dbReference type="PROSITE" id="PS50846">
    <property type="entry name" value="HMA_2"/>
    <property type="match status" value="2"/>
</dbReference>
<comment type="caution">
    <text evidence="15">The sequence shown here is derived from an EMBL/GenBank/DDBJ whole genome shotgun (WGS) entry which is preliminary data.</text>
</comment>
<dbReference type="InterPro" id="IPR036163">
    <property type="entry name" value="HMA_dom_sf"/>
</dbReference>
<accession>A0A1X0P531</accession>
<dbReference type="InterPro" id="IPR027256">
    <property type="entry name" value="P-typ_ATPase_IB"/>
</dbReference>
<dbReference type="FunFam" id="3.30.70.100:FF:000005">
    <property type="entry name" value="Copper-exporting P-type ATPase A"/>
    <property type="match status" value="1"/>
</dbReference>
<reference evidence="15 16" key="1">
    <citation type="submission" date="2017-03" db="EMBL/GenBank/DDBJ databases">
        <title>An alternative strategy for trypanosome survival in the mammalian bloodstream revealed through genome and transcriptome analysis of the ubiquitous bovine parasite Trypanosoma (Megatrypanum) theileri.</title>
        <authorList>
            <person name="Kelly S."/>
            <person name="Ivens A."/>
            <person name="Mott A."/>
            <person name="O'Neill E."/>
            <person name="Emms D."/>
            <person name="Macleod O."/>
            <person name="Voorheis P."/>
            <person name="Matthews J."/>
            <person name="Matthews K."/>
            <person name="Carrington M."/>
        </authorList>
    </citation>
    <scope>NUCLEOTIDE SEQUENCE [LARGE SCALE GENOMIC DNA]</scope>
    <source>
        <strain evidence="15">Edinburgh</strain>
    </source>
</reference>
<name>A0A1X0P531_9TRYP</name>
<evidence type="ECO:0000256" key="3">
    <source>
        <dbReference type="ARBA" id="ARBA00022448"/>
    </source>
</evidence>
<dbReference type="STRING" id="67003.A0A1X0P531"/>
<dbReference type="InterPro" id="IPR023299">
    <property type="entry name" value="ATPase_P-typ_cyto_dom_N"/>
</dbReference>
<evidence type="ECO:0000256" key="10">
    <source>
        <dbReference type="ARBA" id="ARBA00022989"/>
    </source>
</evidence>
<dbReference type="Gene3D" id="2.70.150.10">
    <property type="entry name" value="Calcium-transporting ATPase, cytoplasmic transduction domain A"/>
    <property type="match status" value="1"/>
</dbReference>
<evidence type="ECO:0000256" key="13">
    <source>
        <dbReference type="RuleBase" id="RU362081"/>
    </source>
</evidence>
<dbReference type="Pfam" id="PF00403">
    <property type="entry name" value="HMA"/>
    <property type="match status" value="2"/>
</dbReference>
<evidence type="ECO:0000256" key="2">
    <source>
        <dbReference type="ARBA" id="ARBA00006024"/>
    </source>
</evidence>
<dbReference type="GO" id="GO:0005886">
    <property type="term" value="C:plasma membrane"/>
    <property type="evidence" value="ECO:0007669"/>
    <property type="project" value="UniProtKB-SubCell"/>
</dbReference>
<dbReference type="Pfam" id="PF00122">
    <property type="entry name" value="E1-E2_ATPase"/>
    <property type="match status" value="1"/>
</dbReference>
<dbReference type="PRINTS" id="PR00119">
    <property type="entry name" value="CATATPASE"/>
</dbReference>
<feature type="transmembrane region" description="Helical" evidence="13">
    <location>
        <begin position="307"/>
        <end position="326"/>
    </location>
</feature>
<evidence type="ECO:0000256" key="5">
    <source>
        <dbReference type="ARBA" id="ARBA00022692"/>
    </source>
</evidence>
<dbReference type="GO" id="GO:0055070">
    <property type="term" value="P:copper ion homeostasis"/>
    <property type="evidence" value="ECO:0007669"/>
    <property type="project" value="TreeGrafter"/>
</dbReference>
<gene>
    <name evidence="15" type="ORF">TM35_000052450</name>
</gene>
<dbReference type="SUPFAM" id="SSF55008">
    <property type="entry name" value="HMA, heavy metal-associated domain"/>
    <property type="match status" value="2"/>
</dbReference>
<evidence type="ECO:0000256" key="12">
    <source>
        <dbReference type="ARBA" id="ARBA00023136"/>
    </source>
</evidence>
<dbReference type="RefSeq" id="XP_028885715.1">
    <property type="nucleotide sequence ID" value="XM_029022900.1"/>
</dbReference>
<dbReference type="InterPro" id="IPR017969">
    <property type="entry name" value="Heavy-metal-associated_CS"/>
</dbReference>
<keyword evidence="5 13" id="KW-0812">Transmembrane</keyword>
<dbReference type="InterPro" id="IPR008250">
    <property type="entry name" value="ATPase_P-typ_transduc_dom_A_sf"/>
</dbReference>
<dbReference type="InterPro" id="IPR036412">
    <property type="entry name" value="HAD-like_sf"/>
</dbReference>
<evidence type="ECO:0000256" key="6">
    <source>
        <dbReference type="ARBA" id="ARBA00022723"/>
    </source>
</evidence>
<dbReference type="InterPro" id="IPR059000">
    <property type="entry name" value="ATPase_P-type_domA"/>
</dbReference>
<evidence type="ECO:0000313" key="15">
    <source>
        <dbReference type="EMBL" id="ORC91649.1"/>
    </source>
</evidence>
<dbReference type="InterPro" id="IPR044492">
    <property type="entry name" value="P_typ_ATPase_HD_dom"/>
</dbReference>
<feature type="transmembrane region" description="Helical" evidence="13">
    <location>
        <begin position="366"/>
        <end position="385"/>
    </location>
</feature>
<dbReference type="GeneID" id="39982680"/>
<evidence type="ECO:0000259" key="14">
    <source>
        <dbReference type="PROSITE" id="PS50846"/>
    </source>
</evidence>
<dbReference type="InterPro" id="IPR023298">
    <property type="entry name" value="ATPase_P-typ_TM_dom_sf"/>
</dbReference>
<keyword evidence="7 13" id="KW-0547">Nucleotide-binding</keyword>
<evidence type="ECO:0000256" key="11">
    <source>
        <dbReference type="ARBA" id="ARBA00023065"/>
    </source>
</evidence>
<dbReference type="GO" id="GO:0005507">
    <property type="term" value="F:copper ion binding"/>
    <property type="evidence" value="ECO:0007669"/>
    <property type="project" value="TreeGrafter"/>
</dbReference>
<dbReference type="InterPro" id="IPR001757">
    <property type="entry name" value="P_typ_ATPase"/>
</dbReference>
<dbReference type="PANTHER" id="PTHR43520:SF8">
    <property type="entry name" value="P-TYPE CU(+) TRANSPORTER"/>
    <property type="match status" value="1"/>
</dbReference>
<keyword evidence="12 13" id="KW-0472">Membrane</keyword>
<feature type="transmembrane region" description="Helical" evidence="13">
    <location>
        <begin position="561"/>
        <end position="581"/>
    </location>
</feature>